<evidence type="ECO:0000259" key="3">
    <source>
        <dbReference type="Pfam" id="PF10647"/>
    </source>
</evidence>
<evidence type="ECO:0000313" key="4">
    <source>
        <dbReference type="EMBL" id="RKR90345.1"/>
    </source>
</evidence>
<reference evidence="4 5" key="1">
    <citation type="submission" date="2018-10" db="EMBL/GenBank/DDBJ databases">
        <title>Sequencing the genomes of 1000 actinobacteria strains.</title>
        <authorList>
            <person name="Klenk H.-P."/>
        </authorList>
    </citation>
    <scope>NUCLEOTIDE SEQUENCE [LARGE SCALE GENOMIC DNA]</scope>
    <source>
        <strain evidence="4 5">DSM 45175</strain>
    </source>
</reference>
<evidence type="ECO:0000256" key="1">
    <source>
        <dbReference type="SAM" id="MobiDB-lite"/>
    </source>
</evidence>
<name>A0A495JNY8_9ACTN</name>
<organism evidence="4 5">
    <name type="scientific">Micromonospora pisi</name>
    <dbReference type="NCBI Taxonomy" id="589240"/>
    <lineage>
        <taxon>Bacteria</taxon>
        <taxon>Bacillati</taxon>
        <taxon>Actinomycetota</taxon>
        <taxon>Actinomycetes</taxon>
        <taxon>Micromonosporales</taxon>
        <taxon>Micromonosporaceae</taxon>
        <taxon>Micromonospora</taxon>
    </lineage>
</organism>
<proteinExistence type="predicted"/>
<dbReference type="OrthoDB" id="5172668at2"/>
<protein>
    <submittedName>
        <fullName evidence="4">Lipoprotein LpqB-like beta-propeller protein</fullName>
    </submittedName>
</protein>
<sequence length="620" mass="65854">MRRPNLPAATVAVLICVGLAGCGIPAETEVRVDGRGPQSGQGIGDGPTPSLPVRSDSSTPEKFTTNYLTAAAAGGETSEIYDRVNSYIADDRAKLKQKPGGEPAINVIRLLGGPRARLDPDKPGGYLVTIQVQQVGVLRGDGAVGEPELTDRSYEFKVAPISNTVGTTTQPVGGLWMINPPQVLLLSTDALTDYYTARTIYFWNAGRTTLVPDLRYLSTSVPRESQATEILGWLIGGPVPWLLPAAVPLPEGTSRIGNAPNQGDRLEVNLSVPASEVNDEVELDRIFTQLAWSLVPPDSEAGSGDEGDMELKIQSQQRKVADIVDYRRAHPPYGITGNPKRYCVVDGVVYPLRIGNESPMAVPVQQEQNHDVRYAAFTGEGDRTAAALVTEKGNGFELRVASGAEPLRTFGTSRTFDVIDRPVWLRGADPHMPIGLVVADGALYRFDGNGQFDGKGQPAKVEVPGVTGRITGVGASPDGHRIALIADNVLYVAALSTDGGAVTVGRARQLATSLNTVTAVDWIGESLLAVAGAQPDKRSIIENVSVDGVSEVSVVDDTRGDVLYLAAYPQNPLSSTDLGVMYEAEGLASLAQVPIERGQVDMPAPAPNSSVKPSAPFFRY</sequence>
<dbReference type="Pfam" id="PF10646">
    <property type="entry name" value="Germane"/>
    <property type="match status" value="1"/>
</dbReference>
<keyword evidence="4" id="KW-0449">Lipoprotein</keyword>
<dbReference type="Proteomes" id="UP000277671">
    <property type="component" value="Unassembled WGS sequence"/>
</dbReference>
<comment type="caution">
    <text evidence="4">The sequence shown here is derived from an EMBL/GenBank/DDBJ whole genome shotgun (WGS) entry which is preliminary data.</text>
</comment>
<gene>
    <name evidence="4" type="ORF">BDK92_4715</name>
</gene>
<dbReference type="AlphaFoldDB" id="A0A495JNY8"/>
<dbReference type="InterPro" id="IPR018910">
    <property type="entry name" value="LpqB_C"/>
</dbReference>
<evidence type="ECO:0000259" key="2">
    <source>
        <dbReference type="Pfam" id="PF10646"/>
    </source>
</evidence>
<feature type="domain" description="GerMN" evidence="2">
    <location>
        <begin position="199"/>
        <end position="294"/>
    </location>
</feature>
<dbReference type="Pfam" id="PF10647">
    <property type="entry name" value="Gmad1"/>
    <property type="match status" value="1"/>
</dbReference>
<feature type="region of interest" description="Disordered" evidence="1">
    <location>
        <begin position="601"/>
        <end position="620"/>
    </location>
</feature>
<feature type="region of interest" description="Disordered" evidence="1">
    <location>
        <begin position="31"/>
        <end position="60"/>
    </location>
</feature>
<dbReference type="PROSITE" id="PS51257">
    <property type="entry name" value="PROKAR_LIPOPROTEIN"/>
    <property type="match status" value="1"/>
</dbReference>
<dbReference type="RefSeq" id="WP_147457092.1">
    <property type="nucleotide sequence ID" value="NZ_RBKT01000001.1"/>
</dbReference>
<dbReference type="InterPro" id="IPR019606">
    <property type="entry name" value="GerMN"/>
</dbReference>
<evidence type="ECO:0000313" key="5">
    <source>
        <dbReference type="Proteomes" id="UP000277671"/>
    </source>
</evidence>
<accession>A0A495JNY8</accession>
<feature type="domain" description="Lipoprotein LpqB C-terminal" evidence="3">
    <location>
        <begin position="366"/>
        <end position="554"/>
    </location>
</feature>
<dbReference type="EMBL" id="RBKT01000001">
    <property type="protein sequence ID" value="RKR90345.1"/>
    <property type="molecule type" value="Genomic_DNA"/>
</dbReference>
<keyword evidence="5" id="KW-1185">Reference proteome</keyword>
<dbReference type="SUPFAM" id="SSF101908">
    <property type="entry name" value="Putative isomerase YbhE"/>
    <property type="match status" value="1"/>
</dbReference>